<keyword evidence="6" id="KW-0067">ATP-binding</keyword>
<dbReference type="InterPro" id="IPR003395">
    <property type="entry name" value="RecF/RecN/SMC_N"/>
</dbReference>
<evidence type="ECO:0000256" key="9">
    <source>
        <dbReference type="PIRNR" id="PIRNR003128"/>
    </source>
</evidence>
<evidence type="ECO:0000256" key="3">
    <source>
        <dbReference type="ARBA" id="ARBA00021315"/>
    </source>
</evidence>
<evidence type="ECO:0000259" key="10">
    <source>
        <dbReference type="Pfam" id="PF02463"/>
    </source>
</evidence>
<comment type="function">
    <text evidence="1 9">May be involved in recombinational repair of damaged DNA.</text>
</comment>
<organism evidence="11 12">
    <name type="scientific">Megalodesulfovibrio gigas (strain ATCC 19364 / DSM 1382 / NCIMB 9332 / VKM B-1759)</name>
    <name type="common">Desulfovibrio gigas</name>
    <dbReference type="NCBI Taxonomy" id="1121448"/>
    <lineage>
        <taxon>Bacteria</taxon>
        <taxon>Pseudomonadati</taxon>
        <taxon>Thermodesulfobacteriota</taxon>
        <taxon>Desulfovibrionia</taxon>
        <taxon>Desulfovibrionales</taxon>
        <taxon>Desulfovibrionaceae</taxon>
        <taxon>Megalodesulfovibrio</taxon>
    </lineage>
</organism>
<dbReference type="HOGENOM" id="CLU_018297_3_1_7"/>
<dbReference type="GO" id="GO:0009432">
    <property type="term" value="P:SOS response"/>
    <property type="evidence" value="ECO:0007669"/>
    <property type="project" value="TreeGrafter"/>
</dbReference>
<evidence type="ECO:0000256" key="5">
    <source>
        <dbReference type="ARBA" id="ARBA00022763"/>
    </source>
</evidence>
<evidence type="ECO:0000256" key="4">
    <source>
        <dbReference type="ARBA" id="ARBA00022741"/>
    </source>
</evidence>
<evidence type="ECO:0000313" key="12">
    <source>
        <dbReference type="Proteomes" id="UP000016587"/>
    </source>
</evidence>
<dbReference type="OrthoDB" id="9806954at2"/>
<dbReference type="CDD" id="cd03241">
    <property type="entry name" value="ABC_RecN"/>
    <property type="match status" value="1"/>
</dbReference>
<evidence type="ECO:0000256" key="7">
    <source>
        <dbReference type="ARBA" id="ARBA00023204"/>
    </source>
</evidence>
<proteinExistence type="inferred from homology"/>
<dbReference type="GO" id="GO:0005524">
    <property type="term" value="F:ATP binding"/>
    <property type="evidence" value="ECO:0007669"/>
    <property type="project" value="UniProtKB-KW"/>
</dbReference>
<accession>T2GG66</accession>
<dbReference type="AlphaFoldDB" id="T2GG66"/>
<dbReference type="InterPro" id="IPR004604">
    <property type="entry name" value="DNA_recomb/repair_RecN"/>
</dbReference>
<feature type="domain" description="RecF/RecN/SMC N-terminal" evidence="10">
    <location>
        <begin position="2"/>
        <end position="509"/>
    </location>
</feature>
<dbReference type="KEGG" id="dgg:DGI_3494"/>
<evidence type="ECO:0000256" key="2">
    <source>
        <dbReference type="ARBA" id="ARBA00009441"/>
    </source>
</evidence>
<dbReference type="Pfam" id="PF02463">
    <property type="entry name" value="SMC_N"/>
    <property type="match status" value="1"/>
</dbReference>
<dbReference type="PANTHER" id="PTHR11059">
    <property type="entry name" value="DNA REPAIR PROTEIN RECN"/>
    <property type="match status" value="1"/>
</dbReference>
<dbReference type="PANTHER" id="PTHR11059:SF0">
    <property type="entry name" value="DNA REPAIR PROTEIN RECN"/>
    <property type="match status" value="1"/>
</dbReference>
<dbReference type="GO" id="GO:0006310">
    <property type="term" value="P:DNA recombination"/>
    <property type="evidence" value="ECO:0007669"/>
    <property type="project" value="InterPro"/>
</dbReference>
<dbReference type="eggNOG" id="COG0497">
    <property type="taxonomic scope" value="Bacteria"/>
</dbReference>
<dbReference type="RefSeq" id="WP_021762299.1">
    <property type="nucleotide sequence ID" value="NC_022444.1"/>
</dbReference>
<dbReference type="PATRIC" id="fig|1121448.10.peg.3444"/>
<evidence type="ECO:0000256" key="1">
    <source>
        <dbReference type="ARBA" id="ARBA00003618"/>
    </source>
</evidence>
<reference evidence="12" key="2">
    <citation type="submission" date="2013-07" db="EMBL/GenBank/DDBJ databases">
        <authorList>
            <person name="Morais-Silva F.O."/>
            <person name="Rezende A.M."/>
            <person name="Pimentel C."/>
            <person name="Resende D.M."/>
            <person name="Santos C.I."/>
            <person name="Clemente C."/>
            <person name="de Oliveira L.M."/>
            <person name="da Silva S.M."/>
            <person name="Costa D.A."/>
            <person name="Varela-Raposo A."/>
            <person name="Horacio E.C.A."/>
            <person name="Matos M."/>
            <person name="Flores O."/>
            <person name="Ruiz J.C."/>
            <person name="Rodrigues-Pousada C."/>
        </authorList>
    </citation>
    <scope>NUCLEOTIDE SEQUENCE [LARGE SCALE GENOMIC DNA]</scope>
    <source>
        <strain evidence="12">ATCC 19364 / DSM 1382 / NCIMB 9332 / VKM B-1759</strain>
    </source>
</reference>
<dbReference type="PIRSF" id="PIRSF003128">
    <property type="entry name" value="RecN"/>
    <property type="match status" value="1"/>
</dbReference>
<dbReference type="EMBL" id="CP006585">
    <property type="protein sequence ID" value="AGW15171.1"/>
    <property type="molecule type" value="Genomic_DNA"/>
</dbReference>
<name>T2GG66_MEGG1</name>
<keyword evidence="7 9" id="KW-0234">DNA repair</keyword>
<evidence type="ECO:0000256" key="6">
    <source>
        <dbReference type="ARBA" id="ARBA00022840"/>
    </source>
</evidence>
<comment type="similarity">
    <text evidence="2 9">Belongs to the RecN family.</text>
</comment>
<keyword evidence="4" id="KW-0547">Nucleotide-binding</keyword>
<keyword evidence="5 9" id="KW-0227">DNA damage</keyword>
<dbReference type="InterPro" id="IPR027417">
    <property type="entry name" value="P-loop_NTPase"/>
</dbReference>
<dbReference type="GO" id="GO:0043590">
    <property type="term" value="C:bacterial nucleoid"/>
    <property type="evidence" value="ECO:0007669"/>
    <property type="project" value="TreeGrafter"/>
</dbReference>
<dbReference type="SUPFAM" id="SSF52540">
    <property type="entry name" value="P-loop containing nucleoside triphosphate hydrolases"/>
    <property type="match status" value="2"/>
</dbReference>
<gene>
    <name evidence="11" type="primary">recN</name>
    <name evidence="11" type="ORF">DGI_3494</name>
</gene>
<evidence type="ECO:0000256" key="8">
    <source>
        <dbReference type="ARBA" id="ARBA00033408"/>
    </source>
</evidence>
<dbReference type="STRING" id="1121448.DGI_3494"/>
<reference evidence="11 12" key="1">
    <citation type="journal article" date="2013" name="J. Bacteriol.">
        <title>Roles of HynAB and Ech, the only two hydrogenases found in the model sulfate reducer Desulfovibrio gigas.</title>
        <authorList>
            <person name="Morais-Silva F.O."/>
            <person name="Santos C.I."/>
            <person name="Rodrigues R."/>
            <person name="Pereira I.A."/>
            <person name="Rodrigues-Pousada C."/>
        </authorList>
    </citation>
    <scope>NUCLEOTIDE SEQUENCE [LARGE SCALE GENOMIC DNA]</scope>
    <source>
        <strain evidence="12">ATCC 19364 / DSM 1382 / NCIMB 9332 / VKM B-1759</strain>
    </source>
</reference>
<dbReference type="Proteomes" id="UP000016587">
    <property type="component" value="Chromosome"/>
</dbReference>
<sequence>MLEYLRIKNLALIEDLALELDQGFNVLTGETGAGKSFILKALGFLTGEKLAADLVRPGEDKAVVEALFLLPDPAGTEREVVLHRELAAESGRSRLRINDALSSQETIKALRPSLVAVTSQHGQQQLLSPAYQARLLDEFLQRLHLVPEEDWTAAEAGKRRLRELAASRQALETRSRDLAVRRELLEHQKSVIDKIAPEPGEEEALLEKRAAARNAKVLREAVDGSLALLLGEEAGLIEAADQLSRRLAHLADVHEAYADDVTWLEETAIRLRDLSSRLRRERAGGPSPRELEAVESRLYALAQLKRQLKRSMPEILALQSEIEESISFLDVCGLELAGLAREEADTAQALAVVLERLNTARREAATRFSAVLEEELRGLGFSPEVQVGCEFERQLLFADRAAEPAFATLGEDRARLLWRPNPGQPAQPLDRIASGGELSRFLLALVRSSAARDDVEQPTLLFDEIDTGVGGITLNHVAARLKELAGRRQILVVTHWPQLAALADRHFYVEKLVIDGNTTTRCRRLDGEDVFAELTRMAGGGTQGAALARELMGGTNKA</sequence>
<dbReference type="Gene3D" id="3.40.50.300">
    <property type="entry name" value="P-loop containing nucleotide triphosphate hydrolases"/>
    <property type="match status" value="2"/>
</dbReference>
<evidence type="ECO:0000313" key="11">
    <source>
        <dbReference type="EMBL" id="AGW15171.1"/>
    </source>
</evidence>
<dbReference type="GO" id="GO:0006281">
    <property type="term" value="P:DNA repair"/>
    <property type="evidence" value="ECO:0007669"/>
    <property type="project" value="UniProtKB-KW"/>
</dbReference>
<protein>
    <recommendedName>
        <fullName evidence="3 9">DNA repair protein RecN</fullName>
    </recommendedName>
    <alternativeName>
        <fullName evidence="8 9">Recombination protein N</fullName>
    </alternativeName>
</protein>
<keyword evidence="12" id="KW-1185">Reference proteome</keyword>